<evidence type="ECO:0000256" key="3">
    <source>
        <dbReference type="ARBA" id="ARBA00023163"/>
    </source>
</evidence>
<dbReference type="Pfam" id="PF12833">
    <property type="entry name" value="HTH_18"/>
    <property type="match status" value="1"/>
</dbReference>
<dbReference type="PROSITE" id="PS01124">
    <property type="entry name" value="HTH_ARAC_FAMILY_2"/>
    <property type="match status" value="1"/>
</dbReference>
<dbReference type="PRINTS" id="PR00032">
    <property type="entry name" value="HTHARAC"/>
</dbReference>
<dbReference type="RefSeq" id="WP_299894242.1">
    <property type="nucleotide sequence ID" value="NZ_BAAAGE010000001.1"/>
</dbReference>
<dbReference type="Proteomes" id="UP001501758">
    <property type="component" value="Unassembled WGS sequence"/>
</dbReference>
<dbReference type="PANTHER" id="PTHR43280:SF2">
    <property type="entry name" value="HTH-TYPE TRANSCRIPTIONAL REGULATOR EXSA"/>
    <property type="match status" value="1"/>
</dbReference>
<dbReference type="InterPro" id="IPR020449">
    <property type="entry name" value="Tscrpt_reg_AraC-type_HTH"/>
</dbReference>
<dbReference type="InterPro" id="IPR009057">
    <property type="entry name" value="Homeodomain-like_sf"/>
</dbReference>
<dbReference type="InterPro" id="IPR018060">
    <property type="entry name" value="HTH_AraC"/>
</dbReference>
<proteinExistence type="predicted"/>
<sequence length="337" mass="38686">MKASENKSIISSKYLDALASTLNIDFPGDQNDVVLPIHSEKAFGHVNFFSSGNYKWYTEININCHVDIKVPLLEDSLGLIHFIYCSKGSVTHELDGNKQMLNEFQTAIIYDKKLSYLSFTEGEEAKVVIISVAKPSSVLFSNIARDIHNLFEGKLVNEKFSYYGSSNLKISEEVAKINTTNKKGLVKKLYVESIIQMILAMEIQHHQKDLDSQNELYGVLTLREQKIVKEVAKEIRENCDYPFSIKYLMDQTGLSAAKLQDGFKMLYNRTVTDYVKNTRIEKAENLIKTTDLNISEIVYSIGFTSRSYFSKIFKEKYNCSPRHYQERSRDYSFSRIA</sequence>
<gene>
    <name evidence="5" type="ORF">GCM10009430_09990</name>
</gene>
<keyword evidence="3" id="KW-0804">Transcription</keyword>
<evidence type="ECO:0000256" key="2">
    <source>
        <dbReference type="ARBA" id="ARBA00023125"/>
    </source>
</evidence>
<name>A0ABP3TU79_9FLAO</name>
<evidence type="ECO:0000313" key="6">
    <source>
        <dbReference type="Proteomes" id="UP001501758"/>
    </source>
</evidence>
<dbReference type="SMART" id="SM00342">
    <property type="entry name" value="HTH_ARAC"/>
    <property type="match status" value="1"/>
</dbReference>
<dbReference type="EMBL" id="BAAAGE010000001">
    <property type="protein sequence ID" value="GAA0715490.1"/>
    <property type="molecule type" value="Genomic_DNA"/>
</dbReference>
<keyword evidence="1" id="KW-0805">Transcription regulation</keyword>
<dbReference type="PANTHER" id="PTHR43280">
    <property type="entry name" value="ARAC-FAMILY TRANSCRIPTIONAL REGULATOR"/>
    <property type="match status" value="1"/>
</dbReference>
<feature type="domain" description="HTH araC/xylS-type" evidence="4">
    <location>
        <begin position="229"/>
        <end position="327"/>
    </location>
</feature>
<accession>A0ABP3TU79</accession>
<keyword evidence="2" id="KW-0238">DNA-binding</keyword>
<keyword evidence="6" id="KW-1185">Reference proteome</keyword>
<evidence type="ECO:0000313" key="5">
    <source>
        <dbReference type="EMBL" id="GAA0715490.1"/>
    </source>
</evidence>
<evidence type="ECO:0000256" key="1">
    <source>
        <dbReference type="ARBA" id="ARBA00023015"/>
    </source>
</evidence>
<dbReference type="Gene3D" id="1.10.10.60">
    <property type="entry name" value="Homeodomain-like"/>
    <property type="match status" value="2"/>
</dbReference>
<protein>
    <recommendedName>
        <fullName evidence="4">HTH araC/xylS-type domain-containing protein</fullName>
    </recommendedName>
</protein>
<reference evidence="6" key="1">
    <citation type="journal article" date="2019" name="Int. J. Syst. Evol. Microbiol.">
        <title>The Global Catalogue of Microorganisms (GCM) 10K type strain sequencing project: providing services to taxonomists for standard genome sequencing and annotation.</title>
        <authorList>
            <consortium name="The Broad Institute Genomics Platform"/>
            <consortium name="The Broad Institute Genome Sequencing Center for Infectious Disease"/>
            <person name="Wu L."/>
            <person name="Ma J."/>
        </authorList>
    </citation>
    <scope>NUCLEOTIDE SEQUENCE [LARGE SCALE GENOMIC DNA]</scope>
    <source>
        <strain evidence="6">JCM 15974</strain>
    </source>
</reference>
<evidence type="ECO:0000259" key="4">
    <source>
        <dbReference type="PROSITE" id="PS01124"/>
    </source>
</evidence>
<comment type="caution">
    <text evidence="5">The sequence shown here is derived from an EMBL/GenBank/DDBJ whole genome shotgun (WGS) entry which is preliminary data.</text>
</comment>
<dbReference type="SUPFAM" id="SSF46689">
    <property type="entry name" value="Homeodomain-like"/>
    <property type="match status" value="1"/>
</dbReference>
<organism evidence="5 6">
    <name type="scientific">Aquimarina litoralis</name>
    <dbReference type="NCBI Taxonomy" id="584605"/>
    <lineage>
        <taxon>Bacteria</taxon>
        <taxon>Pseudomonadati</taxon>
        <taxon>Bacteroidota</taxon>
        <taxon>Flavobacteriia</taxon>
        <taxon>Flavobacteriales</taxon>
        <taxon>Flavobacteriaceae</taxon>
        <taxon>Aquimarina</taxon>
    </lineage>
</organism>